<dbReference type="EMBL" id="JABFTP020000083">
    <property type="protein sequence ID" value="KAL3275235.1"/>
    <property type="molecule type" value="Genomic_DNA"/>
</dbReference>
<dbReference type="SUPFAM" id="SSF46689">
    <property type="entry name" value="Homeodomain-like"/>
    <property type="match status" value="1"/>
</dbReference>
<dbReference type="PROSITE" id="PS50071">
    <property type="entry name" value="HOMEOBOX_2"/>
    <property type="match status" value="1"/>
</dbReference>
<evidence type="ECO:0000259" key="8">
    <source>
        <dbReference type="PROSITE" id="PS50071"/>
    </source>
</evidence>
<keyword evidence="3 5" id="KW-0371">Homeobox</keyword>
<evidence type="ECO:0000313" key="9">
    <source>
        <dbReference type="EMBL" id="KAL3275235.1"/>
    </source>
</evidence>
<dbReference type="Proteomes" id="UP001516400">
    <property type="component" value="Unassembled WGS sequence"/>
</dbReference>
<comment type="subcellular location">
    <subcellularLocation>
        <location evidence="1 5 6">Nucleus</location>
    </subcellularLocation>
</comment>
<dbReference type="PROSITE" id="PS00027">
    <property type="entry name" value="HOMEOBOX_1"/>
    <property type="match status" value="1"/>
</dbReference>
<dbReference type="Pfam" id="PF00046">
    <property type="entry name" value="Homeodomain"/>
    <property type="match status" value="1"/>
</dbReference>
<sequence length="104" mass="12039">MDSEVDKLDAYGRSSANIVANNGSKVKPRRRRTTFEQYAKELLEVTFRNNQKPTSSELEILADALCMQLDTVKTWFQNRRAKERKTMNLSHASEAEWKSNDITK</sequence>
<dbReference type="PANTHER" id="PTHR11636:SF76">
    <property type="entry name" value="PROTEIN NUBBIN"/>
    <property type="match status" value="1"/>
</dbReference>
<feature type="region of interest" description="Disordered" evidence="7">
    <location>
        <begin position="84"/>
        <end position="104"/>
    </location>
</feature>
<dbReference type="InterPro" id="IPR050255">
    <property type="entry name" value="POU_domain_TF"/>
</dbReference>
<dbReference type="InterPro" id="IPR009057">
    <property type="entry name" value="Homeodomain-like_sf"/>
</dbReference>
<keyword evidence="4 5" id="KW-0539">Nucleus</keyword>
<keyword evidence="10" id="KW-1185">Reference proteome</keyword>
<dbReference type="GO" id="GO:0005634">
    <property type="term" value="C:nucleus"/>
    <property type="evidence" value="ECO:0007669"/>
    <property type="project" value="UniProtKB-SubCell"/>
</dbReference>
<evidence type="ECO:0000256" key="1">
    <source>
        <dbReference type="ARBA" id="ARBA00004123"/>
    </source>
</evidence>
<feature type="domain" description="Homeobox" evidence="8">
    <location>
        <begin position="26"/>
        <end position="86"/>
    </location>
</feature>
<proteinExistence type="predicted"/>
<evidence type="ECO:0000313" key="10">
    <source>
        <dbReference type="Proteomes" id="UP001516400"/>
    </source>
</evidence>
<evidence type="ECO:0000256" key="2">
    <source>
        <dbReference type="ARBA" id="ARBA00023125"/>
    </source>
</evidence>
<feature type="compositionally biased region" description="Basic and acidic residues" evidence="7">
    <location>
        <begin position="93"/>
        <end position="104"/>
    </location>
</feature>
<reference evidence="9 10" key="1">
    <citation type="journal article" date="2021" name="BMC Biol.">
        <title>Horizontally acquired antibacterial genes associated with adaptive radiation of ladybird beetles.</title>
        <authorList>
            <person name="Li H.S."/>
            <person name="Tang X.F."/>
            <person name="Huang Y.H."/>
            <person name="Xu Z.Y."/>
            <person name="Chen M.L."/>
            <person name="Du X.Y."/>
            <person name="Qiu B.Y."/>
            <person name="Chen P.T."/>
            <person name="Zhang W."/>
            <person name="Slipinski A."/>
            <person name="Escalona H.E."/>
            <person name="Waterhouse R.M."/>
            <person name="Zwick A."/>
            <person name="Pang H."/>
        </authorList>
    </citation>
    <scope>NUCLEOTIDE SEQUENCE [LARGE SCALE GENOMIC DNA]</scope>
    <source>
        <strain evidence="9">SYSU2018</strain>
    </source>
</reference>
<dbReference type="AlphaFoldDB" id="A0ABD2N8Y0"/>
<evidence type="ECO:0000256" key="5">
    <source>
        <dbReference type="PROSITE-ProRule" id="PRU00108"/>
    </source>
</evidence>
<dbReference type="InterPro" id="IPR017970">
    <property type="entry name" value="Homeobox_CS"/>
</dbReference>
<evidence type="ECO:0000256" key="4">
    <source>
        <dbReference type="ARBA" id="ARBA00023242"/>
    </source>
</evidence>
<evidence type="ECO:0000256" key="3">
    <source>
        <dbReference type="ARBA" id="ARBA00023155"/>
    </source>
</evidence>
<dbReference type="CDD" id="cd00086">
    <property type="entry name" value="homeodomain"/>
    <property type="match status" value="1"/>
</dbReference>
<dbReference type="PANTHER" id="PTHR11636">
    <property type="entry name" value="POU DOMAIN"/>
    <property type="match status" value="1"/>
</dbReference>
<dbReference type="SMART" id="SM00389">
    <property type="entry name" value="HOX"/>
    <property type="match status" value="1"/>
</dbReference>
<protein>
    <recommendedName>
        <fullName evidence="8">Homeobox domain-containing protein</fullName>
    </recommendedName>
</protein>
<dbReference type="GO" id="GO:0003677">
    <property type="term" value="F:DNA binding"/>
    <property type="evidence" value="ECO:0007669"/>
    <property type="project" value="UniProtKB-UniRule"/>
</dbReference>
<organism evidence="9 10">
    <name type="scientific">Cryptolaemus montrouzieri</name>
    <dbReference type="NCBI Taxonomy" id="559131"/>
    <lineage>
        <taxon>Eukaryota</taxon>
        <taxon>Metazoa</taxon>
        <taxon>Ecdysozoa</taxon>
        <taxon>Arthropoda</taxon>
        <taxon>Hexapoda</taxon>
        <taxon>Insecta</taxon>
        <taxon>Pterygota</taxon>
        <taxon>Neoptera</taxon>
        <taxon>Endopterygota</taxon>
        <taxon>Coleoptera</taxon>
        <taxon>Polyphaga</taxon>
        <taxon>Cucujiformia</taxon>
        <taxon>Coccinelloidea</taxon>
        <taxon>Coccinellidae</taxon>
        <taxon>Scymninae</taxon>
        <taxon>Scymnini</taxon>
        <taxon>Cryptolaemus</taxon>
    </lineage>
</organism>
<dbReference type="InterPro" id="IPR001356">
    <property type="entry name" value="HD"/>
</dbReference>
<name>A0ABD2N8Y0_9CUCU</name>
<gene>
    <name evidence="9" type="ORF">HHI36_020004</name>
</gene>
<feature type="DNA-binding region" description="Homeobox" evidence="5">
    <location>
        <begin position="28"/>
        <end position="87"/>
    </location>
</feature>
<evidence type="ECO:0000256" key="7">
    <source>
        <dbReference type="SAM" id="MobiDB-lite"/>
    </source>
</evidence>
<keyword evidence="2 5" id="KW-0238">DNA-binding</keyword>
<dbReference type="Gene3D" id="1.10.10.60">
    <property type="entry name" value="Homeodomain-like"/>
    <property type="match status" value="1"/>
</dbReference>
<comment type="caution">
    <text evidence="9">The sequence shown here is derived from an EMBL/GenBank/DDBJ whole genome shotgun (WGS) entry which is preliminary data.</text>
</comment>
<evidence type="ECO:0000256" key="6">
    <source>
        <dbReference type="RuleBase" id="RU000682"/>
    </source>
</evidence>
<accession>A0ABD2N8Y0</accession>